<comment type="caution">
    <text evidence="1">The sequence shown here is derived from an EMBL/GenBank/DDBJ whole genome shotgun (WGS) entry which is preliminary data.</text>
</comment>
<evidence type="ECO:0000313" key="2">
    <source>
        <dbReference type="Proteomes" id="UP001190700"/>
    </source>
</evidence>
<dbReference type="EMBL" id="LGRX02021081">
    <property type="protein sequence ID" value="KAK3257065.1"/>
    <property type="molecule type" value="Genomic_DNA"/>
</dbReference>
<proteinExistence type="predicted"/>
<accession>A0AAE0FCF5</accession>
<sequence length="463" mass="51134">MAAMGYMTEAYIIMDYMNKWLPFKHRATTSDAFGQAGESVHGATIYVRVLPEQATEVISNEAARLRFDNAACYHGTLYWLLVSIMENVTGIKTTGVGMNESGEGKDESDSSFNTVKAYVRRLVHLGSLDAKTTADFVGALNSGEGMVGMIARVVEILRPTVSVDDTLDQITRFSHFRHEGTWLRCWEQYDIGPGRLFSREELQKLLKEALPETTGVQRFVSSSAPKPEAKVKGGTLTMDVARAKREEASQKREARAAAIESSVIARRDVVQANRTTSSCPKPGCKHPPFLRIERMQQHTQKCNPPPPPPDYSLNAPRPALRSYQPHTVTETEVPARPVASLRFESKDPSHTGEEYDPYSCDAYGLDMPLLLADIEVGDGVCGGKWTLILSRPECDVLPMGYAVKSRVTPQQKTEVQVAMLEEAFQKGLARGTGRSSRESDTDILIIHAVSAPQNGSDYQLVFS</sequence>
<organism evidence="1 2">
    <name type="scientific">Cymbomonas tetramitiformis</name>
    <dbReference type="NCBI Taxonomy" id="36881"/>
    <lineage>
        <taxon>Eukaryota</taxon>
        <taxon>Viridiplantae</taxon>
        <taxon>Chlorophyta</taxon>
        <taxon>Pyramimonadophyceae</taxon>
        <taxon>Pyramimonadales</taxon>
        <taxon>Pyramimonadaceae</taxon>
        <taxon>Cymbomonas</taxon>
    </lineage>
</organism>
<dbReference type="PANTHER" id="PTHR33845">
    <property type="entry name" value="C2H2-TYPE DOMAIN-CONTAINING PROTEIN"/>
    <property type="match status" value="1"/>
</dbReference>
<evidence type="ECO:0000313" key="1">
    <source>
        <dbReference type="EMBL" id="KAK3257065.1"/>
    </source>
</evidence>
<name>A0AAE0FCF5_9CHLO</name>
<dbReference type="PANTHER" id="PTHR33845:SF1">
    <property type="entry name" value="C2H2-TYPE DOMAIN-CONTAINING PROTEIN"/>
    <property type="match status" value="1"/>
</dbReference>
<dbReference type="AlphaFoldDB" id="A0AAE0FCF5"/>
<keyword evidence="2" id="KW-1185">Reference proteome</keyword>
<gene>
    <name evidence="1" type="ORF">CYMTET_33837</name>
</gene>
<dbReference type="Proteomes" id="UP001190700">
    <property type="component" value="Unassembled WGS sequence"/>
</dbReference>
<protein>
    <submittedName>
        <fullName evidence="1">Uncharacterized protein</fullName>
    </submittedName>
</protein>
<reference evidence="1 2" key="1">
    <citation type="journal article" date="2015" name="Genome Biol. Evol.">
        <title>Comparative Genomics of a Bacterivorous Green Alga Reveals Evolutionary Causalities and Consequences of Phago-Mixotrophic Mode of Nutrition.</title>
        <authorList>
            <person name="Burns J.A."/>
            <person name="Paasch A."/>
            <person name="Narechania A."/>
            <person name="Kim E."/>
        </authorList>
    </citation>
    <scope>NUCLEOTIDE SEQUENCE [LARGE SCALE GENOMIC DNA]</scope>
    <source>
        <strain evidence="1 2">PLY_AMNH</strain>
    </source>
</reference>